<feature type="compositionally biased region" description="Low complexity" evidence="4">
    <location>
        <begin position="1143"/>
        <end position="1185"/>
    </location>
</feature>
<evidence type="ECO:0000259" key="6">
    <source>
        <dbReference type="SMART" id="SM00560"/>
    </source>
</evidence>
<feature type="region of interest" description="Disordered" evidence="4">
    <location>
        <begin position="1143"/>
        <end position="1225"/>
    </location>
</feature>
<dbReference type="OrthoDB" id="176279at2"/>
<dbReference type="GO" id="GO:0006955">
    <property type="term" value="P:immune response"/>
    <property type="evidence" value="ECO:0007669"/>
    <property type="project" value="InterPro"/>
</dbReference>
<keyword evidence="3" id="KW-0175">Coiled coil</keyword>
<keyword evidence="7" id="KW-0430">Lectin</keyword>
<feature type="signal peptide" evidence="5">
    <location>
        <begin position="1"/>
        <end position="38"/>
    </location>
</feature>
<evidence type="ECO:0000313" key="7">
    <source>
        <dbReference type="EMBL" id="TWE19443.1"/>
    </source>
</evidence>
<feature type="region of interest" description="Disordered" evidence="4">
    <location>
        <begin position="713"/>
        <end position="774"/>
    </location>
</feature>
<feature type="domain" description="LamG-like jellyroll fold" evidence="6">
    <location>
        <begin position="130"/>
        <end position="270"/>
    </location>
</feature>
<sequence length="1456" mass="150030">MHRKVPIRAGRVRRALARAMTVTALATATSLVMSVAHAVPQQVAPKAADPAPGHAVNGELAHYDFEWSEPDYTPNTIEGGPRAAHHNGVFAGARTDNEAIWGNLGSGGRTLRLDGVDDYLSVPVTLPTDQSFTVSAWVQLGKAPGQSYSVITQPGSRVSGFYLKVNPDGKPVFGMPRADSETTGWDAANGTAVVAGANDWTHLTGVYDSAAAQIRLYVNGALASTAAHTATWQAAGEVQVGRGLRAGTPGDYFPGRMDEVRLWQRALPDIEASAVAIPDAQMRSDRCVTGNWLHAGGPKVKAVAAQSLAAGRAVDTRQAVFTWGMGTLGNARMDDQNDQRAANQAQTARQDVWAKVTTPYAVHTSDYMTFLHAPEYGKAMRDFLLDSGEKNFDGPPPPKPTQAALDRAIAILKERRAATADQPWGGIYGFYASEDWLKSLSSYQIARWIRLGGFPSAAPAKDSVEFRMEVEDLKIQWAGCDTTEPLDPLHLFDEVVATANAEWQAEQAAQAKQRADIAAADIQANKDVRTASNAMVEAQGQAYIVSRMLVFQKYWQGRPKTDSDYPKPAQFTQATTEMANAKKAISAQLAVAQKAAASAKTQADRASAAQTEAGKIAAANGTPYGRGLTYALQSAQVTKAEAAAAQSAAKAVEATLNAVSATQADSKALYSLGDTQSHAAKAEFQRAAAQEAADQAHAAAAAAATQADRAAQAAARAKADKEKAQQAEQTAKAAAADAHEKRAVADQERANAADARARADAERTKAAQAEATAQSQRASAATALSAAQTAGQTAADKAAAAEAAESRASVARDAALAAEANRNSTAARQKALEAAAAAAEGTADAQETRQAANDAKTAAGQATSAASGARSAANDASAAAVAARTAATQAEGAASRARAASEAAQADAAITAAAAATSHAAAADAIAASEQAAQNVKNANEQVQKAGAAAAQARVAAAASRKEADQAAVDSARTAGQAFAAAQAAAAARDAASSAIRAGNDAIALGTPFRETDSSAALAVLVGQSGKTLAQQQADVAKARADEAAKAAKDAAALAAKADADAKAAAQASANAAADAASAAKSLQRARESAAQAASDAEATKLADANTGKYDMQAQTDAFYASISARDATTDATAARSSATAAEQDAASARRAASAAESDAATARSTATRADQDAVAAEKAAANARSDAEQADQAATRTEEKERADELAARQAAMASDGSSPGPELTADEEKILLAQCGQSCVDAYRKARAEASQDVLDWVKENGGQILLDVLGVTDAKKCFADGDVEGCLWTLVNVGSLIVVIGKLPAVSKAIVRISGGIAKFFEETEAAKRVLDRARKLIERARKAPGCPVKAVTKAASAKSAHTAVAPRAATCGFIAGEIPDAAAIDRGSLVKIKEKQLEKALASLGEDPHGFKEDWVGKAVSRFDAVRDGAGRIILMSKDGKILVPTNYRYIP</sequence>
<dbReference type="PANTHER" id="PTHR46943:SF1">
    <property type="entry name" value="PENTRAXIN-RELATED PROTEIN PTX3"/>
    <property type="match status" value="1"/>
</dbReference>
<evidence type="ECO:0000256" key="1">
    <source>
        <dbReference type="ARBA" id="ARBA00022729"/>
    </source>
</evidence>
<feature type="region of interest" description="Disordered" evidence="4">
    <location>
        <begin position="838"/>
        <end position="859"/>
    </location>
</feature>
<name>A0A561EV03_9ACTN</name>
<evidence type="ECO:0000256" key="5">
    <source>
        <dbReference type="SAM" id="SignalP"/>
    </source>
</evidence>
<feature type="chain" id="PRO_5021968069" evidence="5">
    <location>
        <begin position="39"/>
        <end position="1456"/>
    </location>
</feature>
<dbReference type="EMBL" id="VIVR01000001">
    <property type="protein sequence ID" value="TWE19443.1"/>
    <property type="molecule type" value="Genomic_DNA"/>
</dbReference>
<dbReference type="Gene3D" id="2.60.120.200">
    <property type="match status" value="1"/>
</dbReference>
<evidence type="ECO:0000256" key="4">
    <source>
        <dbReference type="SAM" id="MobiDB-lite"/>
    </source>
</evidence>
<reference evidence="7 8" key="1">
    <citation type="submission" date="2019-06" db="EMBL/GenBank/DDBJ databases">
        <title>Sequencing the genomes of 1000 actinobacteria strains.</title>
        <authorList>
            <person name="Klenk H.-P."/>
        </authorList>
    </citation>
    <scope>NUCLEOTIDE SEQUENCE [LARGE SCALE GENOMIC DNA]</scope>
    <source>
        <strain evidence="7 8">DSM 41649</strain>
    </source>
</reference>
<protein>
    <submittedName>
        <fullName evidence="7">Concanavalin A-like lectin/glucanase superfamily protein</fullName>
    </submittedName>
</protein>
<dbReference type="InterPro" id="IPR013320">
    <property type="entry name" value="ConA-like_dom_sf"/>
</dbReference>
<keyword evidence="8" id="KW-1185">Reference proteome</keyword>
<evidence type="ECO:0000256" key="2">
    <source>
        <dbReference type="ARBA" id="ARBA00023157"/>
    </source>
</evidence>
<feature type="compositionally biased region" description="Low complexity" evidence="4">
    <location>
        <begin position="726"/>
        <end position="736"/>
    </location>
</feature>
<accession>A0A561EV03</accession>
<dbReference type="Proteomes" id="UP000318416">
    <property type="component" value="Unassembled WGS sequence"/>
</dbReference>
<feature type="compositionally biased region" description="Basic and acidic residues" evidence="4">
    <location>
        <begin position="737"/>
        <end position="765"/>
    </location>
</feature>
<dbReference type="InterPro" id="IPR006558">
    <property type="entry name" value="LamG-like"/>
</dbReference>
<proteinExistence type="predicted"/>
<dbReference type="PANTHER" id="PTHR46943">
    <property type="entry name" value="PENTRAXIN-RELATED PROTEIN PTX3"/>
    <property type="match status" value="1"/>
</dbReference>
<dbReference type="SUPFAM" id="SSF49899">
    <property type="entry name" value="Concanavalin A-like lectins/glucanases"/>
    <property type="match status" value="1"/>
</dbReference>
<keyword evidence="2" id="KW-1015">Disulfide bond</keyword>
<comment type="caution">
    <text evidence="7">The sequence shown here is derived from an EMBL/GenBank/DDBJ whole genome shotgun (WGS) entry which is preliminary data.</text>
</comment>
<evidence type="ECO:0000256" key="3">
    <source>
        <dbReference type="SAM" id="Coils"/>
    </source>
</evidence>
<dbReference type="GO" id="GO:0030246">
    <property type="term" value="F:carbohydrate binding"/>
    <property type="evidence" value="ECO:0007669"/>
    <property type="project" value="UniProtKB-KW"/>
</dbReference>
<feature type="coiled-coil region" evidence="3">
    <location>
        <begin position="922"/>
        <end position="949"/>
    </location>
</feature>
<dbReference type="SMART" id="SM00560">
    <property type="entry name" value="LamGL"/>
    <property type="match status" value="1"/>
</dbReference>
<feature type="compositionally biased region" description="Basic and acidic residues" evidence="4">
    <location>
        <begin position="1197"/>
        <end position="1208"/>
    </location>
</feature>
<organism evidence="7 8">
    <name type="scientific">Kitasatospora atroaurantiaca</name>
    <dbReference type="NCBI Taxonomy" id="285545"/>
    <lineage>
        <taxon>Bacteria</taxon>
        <taxon>Bacillati</taxon>
        <taxon>Actinomycetota</taxon>
        <taxon>Actinomycetes</taxon>
        <taxon>Kitasatosporales</taxon>
        <taxon>Streptomycetaceae</taxon>
        <taxon>Kitasatospora</taxon>
    </lineage>
</organism>
<evidence type="ECO:0000313" key="8">
    <source>
        <dbReference type="Proteomes" id="UP000318416"/>
    </source>
</evidence>
<dbReference type="Pfam" id="PF13385">
    <property type="entry name" value="Laminin_G_3"/>
    <property type="match status" value="1"/>
</dbReference>
<gene>
    <name evidence="7" type="ORF">FB465_4560</name>
</gene>
<keyword evidence="1 5" id="KW-0732">Signal</keyword>
<dbReference type="InterPro" id="IPR042837">
    <property type="entry name" value="PTX3"/>
</dbReference>